<dbReference type="NCBIfam" id="TIGR01096">
    <property type="entry name" value="3A0103s03R"/>
    <property type="match status" value="1"/>
</dbReference>
<dbReference type="Pfam" id="PF00497">
    <property type="entry name" value="SBP_bac_3"/>
    <property type="match status" value="1"/>
</dbReference>
<dbReference type="PANTHER" id="PTHR35936:SF13">
    <property type="entry name" value="HISTIDINE-BINDING PERIPLASMIC PROTEIN"/>
    <property type="match status" value="1"/>
</dbReference>
<evidence type="ECO:0000256" key="3">
    <source>
        <dbReference type="ARBA" id="ARBA00022448"/>
    </source>
</evidence>
<accession>A0A2L1US80</accession>
<dbReference type="PANTHER" id="PTHR35936">
    <property type="entry name" value="MEMBRANE-BOUND LYTIC MUREIN TRANSGLYCOSYLASE F"/>
    <property type="match status" value="1"/>
</dbReference>
<evidence type="ECO:0000256" key="7">
    <source>
        <dbReference type="SAM" id="SignalP"/>
    </source>
</evidence>
<dbReference type="EMBL" id="CP019062">
    <property type="protein sequence ID" value="AVF35668.1"/>
    <property type="molecule type" value="Genomic_DNA"/>
</dbReference>
<organism evidence="9 10">
    <name type="scientific">Rahnella sikkimica</name>
    <dbReference type="NCBI Taxonomy" id="1805933"/>
    <lineage>
        <taxon>Bacteria</taxon>
        <taxon>Pseudomonadati</taxon>
        <taxon>Pseudomonadota</taxon>
        <taxon>Gammaproteobacteria</taxon>
        <taxon>Enterobacterales</taxon>
        <taxon>Yersiniaceae</taxon>
        <taxon>Rahnella</taxon>
    </lineage>
</organism>
<evidence type="ECO:0000313" key="10">
    <source>
        <dbReference type="Proteomes" id="UP000239197"/>
    </source>
</evidence>
<feature type="chain" id="PRO_5014869364" evidence="7">
    <location>
        <begin position="23"/>
        <end position="260"/>
    </location>
</feature>
<evidence type="ECO:0000256" key="5">
    <source>
        <dbReference type="ARBA" id="ARBA00022764"/>
    </source>
</evidence>
<dbReference type="InterPro" id="IPR001638">
    <property type="entry name" value="Solute-binding_3/MltF_N"/>
</dbReference>
<reference evidence="10" key="1">
    <citation type="submission" date="2017-01" db="EMBL/GenBank/DDBJ databases">
        <title>Genome sequence of Rouxiella sp. ERMR1:05.</title>
        <authorList>
            <person name="Kumar R."/>
            <person name="Singh D."/>
            <person name="Kumar S."/>
        </authorList>
    </citation>
    <scope>NUCLEOTIDE SEQUENCE [LARGE SCALE GENOMIC DNA]</scope>
    <source>
        <strain evidence="10">ERMR1:05</strain>
    </source>
</reference>
<feature type="signal peptide" evidence="7">
    <location>
        <begin position="1"/>
        <end position="22"/>
    </location>
</feature>
<evidence type="ECO:0000256" key="4">
    <source>
        <dbReference type="ARBA" id="ARBA00022729"/>
    </source>
</evidence>
<dbReference type="KEGG" id="rox:BV494_12350"/>
<dbReference type="CDD" id="cd13703">
    <property type="entry name" value="PBP2_HisJ_LAO"/>
    <property type="match status" value="1"/>
</dbReference>
<dbReference type="InterPro" id="IPR005768">
    <property type="entry name" value="Lys_Arg_Orn-bd"/>
</dbReference>
<keyword evidence="5" id="KW-0574">Periplasm</keyword>
<protein>
    <submittedName>
        <fullName evidence="9">ABC transporter substrate-binding protein</fullName>
    </submittedName>
</protein>
<dbReference type="SMART" id="SM00062">
    <property type="entry name" value="PBPb"/>
    <property type="match status" value="1"/>
</dbReference>
<keyword evidence="3" id="KW-0813">Transport</keyword>
<dbReference type="Proteomes" id="UP000239197">
    <property type="component" value="Chromosome"/>
</dbReference>
<evidence type="ECO:0000313" key="9">
    <source>
        <dbReference type="EMBL" id="AVF35668.1"/>
    </source>
</evidence>
<dbReference type="GO" id="GO:0030288">
    <property type="term" value="C:outer membrane-bounded periplasmic space"/>
    <property type="evidence" value="ECO:0007669"/>
    <property type="project" value="InterPro"/>
</dbReference>
<feature type="domain" description="Solute-binding protein family 3/N-terminal" evidence="8">
    <location>
        <begin position="25"/>
        <end position="254"/>
    </location>
</feature>
<evidence type="ECO:0000256" key="1">
    <source>
        <dbReference type="ARBA" id="ARBA00004418"/>
    </source>
</evidence>
<dbReference type="Gene3D" id="3.40.190.10">
    <property type="entry name" value="Periplasmic binding protein-like II"/>
    <property type="match status" value="2"/>
</dbReference>
<keyword evidence="4 7" id="KW-0732">Signal</keyword>
<dbReference type="InterPro" id="IPR018313">
    <property type="entry name" value="SBP_3_CS"/>
</dbReference>
<gene>
    <name evidence="9" type="ORF">BV494_12350</name>
</gene>
<name>A0A2L1US80_9GAMM</name>
<evidence type="ECO:0000259" key="8">
    <source>
        <dbReference type="SMART" id="SM00062"/>
    </source>
</evidence>
<evidence type="ECO:0000256" key="2">
    <source>
        <dbReference type="ARBA" id="ARBA00010333"/>
    </source>
</evidence>
<comment type="subcellular location">
    <subcellularLocation>
        <location evidence="1">Periplasm</location>
    </subcellularLocation>
</comment>
<dbReference type="RefSeq" id="WP_192938004.1">
    <property type="nucleotide sequence ID" value="NZ_CP019062.1"/>
</dbReference>
<proteinExistence type="inferred from homology"/>
<dbReference type="AlphaFoldDB" id="A0A2L1US80"/>
<dbReference type="PROSITE" id="PS01039">
    <property type="entry name" value="SBP_BACTERIAL_3"/>
    <property type="match status" value="1"/>
</dbReference>
<sequence>MKKNILLIIATTLAATSGLAQAETTLRFGVDPSFPPFESKAPDGKLVGFDIDLGNAICQQAQVRCEWVETAYDGIIPALNAKKFDAVLSAMSMTPKRKAQVNFSDMLYHVPSVLIAKKGSGLQPTAESLKGKTVGVAQGTTQEAYAQGEWQKKGVNVVSYQNQDFVNQDLASGRIDVTLTNAAVAEIGFLKTHEGTNYAFAGEPLNDTRYLGEGTAIGLRKDDQAHLTLINNALAEIHKNGTYQTLEKKYFTFEVYTKKP</sequence>
<dbReference type="SUPFAM" id="SSF53850">
    <property type="entry name" value="Periplasmic binding protein-like II"/>
    <property type="match status" value="1"/>
</dbReference>
<keyword evidence="10" id="KW-1185">Reference proteome</keyword>
<comment type="similarity">
    <text evidence="2 6">Belongs to the bacterial solute-binding protein 3 family.</text>
</comment>
<evidence type="ECO:0000256" key="6">
    <source>
        <dbReference type="RuleBase" id="RU003744"/>
    </source>
</evidence>